<organism evidence="1 2">
    <name type="scientific">Enterococcus mundtii</name>
    <dbReference type="NCBI Taxonomy" id="53346"/>
    <lineage>
        <taxon>Bacteria</taxon>
        <taxon>Bacillati</taxon>
        <taxon>Bacillota</taxon>
        <taxon>Bacilli</taxon>
        <taxon>Lactobacillales</taxon>
        <taxon>Enterococcaceae</taxon>
        <taxon>Enterococcus</taxon>
    </lineage>
</organism>
<dbReference type="OrthoDB" id="2193490at2"/>
<dbReference type="Proteomes" id="UP000189299">
    <property type="component" value="Unassembled WGS sequence"/>
</dbReference>
<name>A0A1V2UJE3_ENTMU</name>
<reference evidence="1 2" key="1">
    <citation type="submission" date="2016-12" db="EMBL/GenBank/DDBJ databases">
        <authorList>
            <person name="Song W.-J."/>
            <person name="Kurnit D.M."/>
        </authorList>
    </citation>
    <scope>NUCLEOTIDE SEQUENCE [LARGE SCALE GENOMIC DNA]</scope>
    <source>
        <strain evidence="1 2">CGB1038-1_S1</strain>
    </source>
</reference>
<accession>A0A1V2UJE3</accession>
<sequence length="182" mass="21869">MNLIKLGEPIKLGKFLFQYEEMIRHVLNELSFVDLKDPKVKILLKAELRRAENSFYTFYERNRREPDYAYLQEMVTNFGVNRIQYFQPEMNILSLDNFVHGHIERLKLDKLLSGLVFDSQDLIFVEKYERQRATAYFEANDVYLRGYEQERISINTMSQQIGYKKMKEEFLNDPLLASFRKK</sequence>
<evidence type="ECO:0000313" key="1">
    <source>
        <dbReference type="EMBL" id="ONN43521.1"/>
    </source>
</evidence>
<gene>
    <name evidence="1" type="ORF">BTN92_06730</name>
</gene>
<protein>
    <submittedName>
        <fullName evidence="1">Uncharacterized protein</fullName>
    </submittedName>
</protein>
<dbReference type="AlphaFoldDB" id="A0A1V2UJE3"/>
<dbReference type="RefSeq" id="WP_077151476.1">
    <property type="nucleotide sequence ID" value="NZ_CABMMO010000005.1"/>
</dbReference>
<evidence type="ECO:0000313" key="2">
    <source>
        <dbReference type="Proteomes" id="UP000189299"/>
    </source>
</evidence>
<comment type="caution">
    <text evidence="1">The sequence shown here is derived from an EMBL/GenBank/DDBJ whole genome shotgun (WGS) entry which is preliminary data.</text>
</comment>
<dbReference type="EMBL" id="MSTR01000005">
    <property type="protein sequence ID" value="ONN43521.1"/>
    <property type="molecule type" value="Genomic_DNA"/>
</dbReference>
<proteinExistence type="predicted"/>